<gene>
    <name evidence="1" type="ORF">L873DRAFT_1696890</name>
</gene>
<protein>
    <submittedName>
        <fullName evidence="1">Uncharacterized protein</fullName>
    </submittedName>
</protein>
<dbReference type="EMBL" id="ML120422">
    <property type="protein sequence ID" value="RPA95764.1"/>
    <property type="molecule type" value="Genomic_DNA"/>
</dbReference>
<evidence type="ECO:0000313" key="1">
    <source>
        <dbReference type="EMBL" id="RPA95764.1"/>
    </source>
</evidence>
<keyword evidence="2" id="KW-1185">Reference proteome</keyword>
<accession>A0A3N4JPD9</accession>
<dbReference type="Proteomes" id="UP000276215">
    <property type="component" value="Unassembled WGS sequence"/>
</dbReference>
<name>A0A3N4JPD9_9PEZI</name>
<dbReference type="OrthoDB" id="76567at2759"/>
<dbReference type="AlphaFoldDB" id="A0A3N4JPD9"/>
<sequence>MHYYLAEGLEGVEHQEYRDTRSFTRAIDSRVDELRSDNANEYPSPYVVFSPVMQAQLANIERVGDTRYKRLRFMYLNNPKALIVKIMPSGPHELATEAFASTLAEKVGGMGLRRALSSMGHTTYQGTASRKEADASFKPWLARPLVTDWPTMVFECGVSESPRRLKLDARWWLDNSLGDVKIVLLFFVSKTARTIRIEHWEMNAVPNPRVTGAHPQAMVTRPTIRDTIRIDGNAVTGGALRLNFQRVFLRAPVAALGEGDFTFTAQDLRGCYDDVWRPVQ</sequence>
<proteinExistence type="predicted"/>
<organism evidence="1 2">
    <name type="scientific">Choiromyces venosus 120613-1</name>
    <dbReference type="NCBI Taxonomy" id="1336337"/>
    <lineage>
        <taxon>Eukaryota</taxon>
        <taxon>Fungi</taxon>
        <taxon>Dikarya</taxon>
        <taxon>Ascomycota</taxon>
        <taxon>Pezizomycotina</taxon>
        <taxon>Pezizomycetes</taxon>
        <taxon>Pezizales</taxon>
        <taxon>Tuberaceae</taxon>
        <taxon>Choiromyces</taxon>
    </lineage>
</organism>
<evidence type="ECO:0000313" key="2">
    <source>
        <dbReference type="Proteomes" id="UP000276215"/>
    </source>
</evidence>
<reference evidence="1 2" key="1">
    <citation type="journal article" date="2018" name="Nat. Ecol. Evol.">
        <title>Pezizomycetes genomes reveal the molecular basis of ectomycorrhizal truffle lifestyle.</title>
        <authorList>
            <person name="Murat C."/>
            <person name="Payen T."/>
            <person name="Noel B."/>
            <person name="Kuo A."/>
            <person name="Morin E."/>
            <person name="Chen J."/>
            <person name="Kohler A."/>
            <person name="Krizsan K."/>
            <person name="Balestrini R."/>
            <person name="Da Silva C."/>
            <person name="Montanini B."/>
            <person name="Hainaut M."/>
            <person name="Levati E."/>
            <person name="Barry K.W."/>
            <person name="Belfiori B."/>
            <person name="Cichocki N."/>
            <person name="Clum A."/>
            <person name="Dockter R.B."/>
            <person name="Fauchery L."/>
            <person name="Guy J."/>
            <person name="Iotti M."/>
            <person name="Le Tacon F."/>
            <person name="Lindquist E.A."/>
            <person name="Lipzen A."/>
            <person name="Malagnac F."/>
            <person name="Mello A."/>
            <person name="Molinier V."/>
            <person name="Miyauchi S."/>
            <person name="Poulain J."/>
            <person name="Riccioni C."/>
            <person name="Rubini A."/>
            <person name="Sitrit Y."/>
            <person name="Splivallo R."/>
            <person name="Traeger S."/>
            <person name="Wang M."/>
            <person name="Zifcakova L."/>
            <person name="Wipf D."/>
            <person name="Zambonelli A."/>
            <person name="Paolocci F."/>
            <person name="Nowrousian M."/>
            <person name="Ottonello S."/>
            <person name="Baldrian P."/>
            <person name="Spatafora J.W."/>
            <person name="Henrissat B."/>
            <person name="Nagy L.G."/>
            <person name="Aury J.M."/>
            <person name="Wincker P."/>
            <person name="Grigoriev I.V."/>
            <person name="Bonfante P."/>
            <person name="Martin F.M."/>
        </authorList>
    </citation>
    <scope>NUCLEOTIDE SEQUENCE [LARGE SCALE GENOMIC DNA]</scope>
    <source>
        <strain evidence="1 2">120613-1</strain>
    </source>
</reference>